<feature type="non-terminal residue" evidence="3">
    <location>
        <position position="1"/>
    </location>
</feature>
<dbReference type="GO" id="GO:0008237">
    <property type="term" value="F:metallopeptidase activity"/>
    <property type="evidence" value="ECO:0007669"/>
    <property type="project" value="InterPro"/>
</dbReference>
<dbReference type="OrthoDB" id="1430424at2759"/>
<keyword evidence="1" id="KW-0175">Coiled coil</keyword>
<proteinExistence type="predicted"/>
<name>A0A7J9N5A8_GOSSC</name>
<feature type="domain" description="DUF7745" evidence="2">
    <location>
        <begin position="90"/>
        <end position="311"/>
    </location>
</feature>
<dbReference type="EMBL" id="JABFAF010271449">
    <property type="protein sequence ID" value="MBA0878374.1"/>
    <property type="molecule type" value="Genomic_DNA"/>
</dbReference>
<feature type="domain" description="DUF7745" evidence="2">
    <location>
        <begin position="32"/>
        <end position="87"/>
    </location>
</feature>
<evidence type="ECO:0000256" key="1">
    <source>
        <dbReference type="SAM" id="Coils"/>
    </source>
</evidence>
<gene>
    <name evidence="3" type="ORF">Goshw_002053</name>
</gene>
<keyword evidence="4" id="KW-1185">Reference proteome</keyword>
<evidence type="ECO:0000313" key="3">
    <source>
        <dbReference type="EMBL" id="MBA0878374.1"/>
    </source>
</evidence>
<dbReference type="GO" id="GO:0008241">
    <property type="term" value="F:peptidyl-dipeptidase activity"/>
    <property type="evidence" value="ECO:0007669"/>
    <property type="project" value="InterPro"/>
</dbReference>
<reference evidence="3 4" key="1">
    <citation type="journal article" date="2019" name="Genome Biol. Evol.">
        <title>Insights into the evolution of the New World diploid cottons (Gossypium, subgenus Houzingenia) based on genome sequencing.</title>
        <authorList>
            <person name="Grover C.E."/>
            <person name="Arick M.A. 2nd"/>
            <person name="Thrash A."/>
            <person name="Conover J.L."/>
            <person name="Sanders W.S."/>
            <person name="Peterson D.G."/>
            <person name="Frelichowski J.E."/>
            <person name="Scheffler J.A."/>
            <person name="Scheffler B.E."/>
            <person name="Wendel J.F."/>
        </authorList>
    </citation>
    <scope>NUCLEOTIDE SEQUENCE [LARGE SCALE GENOMIC DNA]</scope>
    <source>
        <strain evidence="3">1</strain>
        <tissue evidence="3">Leaf</tissue>
    </source>
</reference>
<protein>
    <recommendedName>
        <fullName evidence="2">DUF7745 domain-containing protein</fullName>
    </recommendedName>
</protein>
<evidence type="ECO:0000259" key="2">
    <source>
        <dbReference type="Pfam" id="PF24924"/>
    </source>
</evidence>
<dbReference type="Pfam" id="PF24924">
    <property type="entry name" value="DUF7745"/>
    <property type="match status" value="2"/>
</dbReference>
<organism evidence="3 4">
    <name type="scientific">Gossypium schwendimanii</name>
    <name type="common">Cotton</name>
    <dbReference type="NCBI Taxonomy" id="34291"/>
    <lineage>
        <taxon>Eukaryota</taxon>
        <taxon>Viridiplantae</taxon>
        <taxon>Streptophyta</taxon>
        <taxon>Embryophyta</taxon>
        <taxon>Tracheophyta</taxon>
        <taxon>Spermatophyta</taxon>
        <taxon>Magnoliopsida</taxon>
        <taxon>eudicotyledons</taxon>
        <taxon>Gunneridae</taxon>
        <taxon>Pentapetalae</taxon>
        <taxon>rosids</taxon>
        <taxon>malvids</taxon>
        <taxon>Malvales</taxon>
        <taxon>Malvaceae</taxon>
        <taxon>Malvoideae</taxon>
        <taxon>Gossypium</taxon>
    </lineage>
</organism>
<dbReference type="InterPro" id="IPR056647">
    <property type="entry name" value="DUF7745"/>
</dbReference>
<dbReference type="GO" id="GO:0006508">
    <property type="term" value="P:proteolysis"/>
    <property type="evidence" value="ECO:0007669"/>
    <property type="project" value="InterPro"/>
</dbReference>
<dbReference type="PANTHER" id="PTHR48200">
    <property type="entry name" value="PROTEIN, PUTATIVE-RELATED"/>
    <property type="match status" value="1"/>
</dbReference>
<sequence>QEKCDSLADGYVSELWDFTHISVTQNNLQELKEIWDQWNDEVRQLFYNNYRDLPYLLNMKVDKHLFRALAQFWNHAYNCFTFEKFQVDKVYLRVVNVPTFSKKLMNITGISEQWVAVRIKQKEDSKCILWKSLKYLILTHLDVRKRVDVFALSIYSLVVFPKALRHVAEAITNLFDLLDKRVTPILAILAETFRSLSACRKAGEGRFIGCAQLLLTWFHSHFGKVDKVSYLVFPENYSPLKEIVVTPRRDDISDERWMAILQNLQEQDIEWIAPLLLPDEILYRCGNFDWVPLLGIWGAVGNVPLLVLKQYRSRDDGYRKKIQEISSAWKHTYRMKRLAVGPMTTSEYNEWWVRRINDNTLRSNQENSQSLEEYLRVVPSELEIIRQDFERRNADLEKKIEQMEEEKMNLRLDIDIEKLETEKLRKGKYKAEEELDSLKTDYKNLLEIQEEKDKVDRWKQKFQEVQTRNEALEKSLSESEKEKVELKDRVTKLERSLR</sequence>
<dbReference type="PANTHER" id="PTHR48200:SF1">
    <property type="entry name" value="AMINOTRANSFERASE-LIKE PLANT MOBILE DOMAIN-CONTAINING PROTEIN"/>
    <property type="match status" value="1"/>
</dbReference>
<feature type="coiled-coil region" evidence="1">
    <location>
        <begin position="386"/>
        <end position="496"/>
    </location>
</feature>
<feature type="non-terminal residue" evidence="3">
    <location>
        <position position="498"/>
    </location>
</feature>
<dbReference type="Proteomes" id="UP000593576">
    <property type="component" value="Unassembled WGS sequence"/>
</dbReference>
<dbReference type="GO" id="GO:0016020">
    <property type="term" value="C:membrane"/>
    <property type="evidence" value="ECO:0007669"/>
    <property type="project" value="InterPro"/>
</dbReference>
<evidence type="ECO:0000313" key="4">
    <source>
        <dbReference type="Proteomes" id="UP000593576"/>
    </source>
</evidence>
<dbReference type="AlphaFoldDB" id="A0A7J9N5A8"/>
<accession>A0A7J9N5A8</accession>
<comment type="caution">
    <text evidence="3">The sequence shown here is derived from an EMBL/GenBank/DDBJ whole genome shotgun (WGS) entry which is preliminary data.</text>
</comment>